<feature type="domain" description="USP" evidence="2">
    <location>
        <begin position="127"/>
        <end position="465"/>
    </location>
</feature>
<accession>R8BKF1</accession>
<dbReference type="GO" id="GO:0004843">
    <property type="term" value="F:cysteine-type deubiquitinase activity"/>
    <property type="evidence" value="ECO:0007669"/>
    <property type="project" value="InterPro"/>
</dbReference>
<evidence type="ECO:0000313" key="4">
    <source>
        <dbReference type="Proteomes" id="UP000014074"/>
    </source>
</evidence>
<dbReference type="PROSITE" id="PS50235">
    <property type="entry name" value="USP_3"/>
    <property type="match status" value="1"/>
</dbReference>
<dbReference type="KEGG" id="tmn:UCRPA7_4737"/>
<dbReference type="HOGENOM" id="CLU_582903_0_0_1"/>
<keyword evidence="4" id="KW-1185">Reference proteome</keyword>
<evidence type="ECO:0000256" key="1">
    <source>
        <dbReference type="SAM" id="MobiDB-lite"/>
    </source>
</evidence>
<proteinExistence type="predicted"/>
<feature type="region of interest" description="Disordered" evidence="1">
    <location>
        <begin position="1"/>
        <end position="33"/>
    </location>
</feature>
<dbReference type="GO" id="GO:0005829">
    <property type="term" value="C:cytosol"/>
    <property type="evidence" value="ECO:0007669"/>
    <property type="project" value="TreeGrafter"/>
</dbReference>
<gene>
    <name evidence="3" type="ORF">UCRPA7_4737</name>
</gene>
<dbReference type="GO" id="GO:0005634">
    <property type="term" value="C:nucleus"/>
    <property type="evidence" value="ECO:0007669"/>
    <property type="project" value="TreeGrafter"/>
</dbReference>
<reference evidence="4" key="1">
    <citation type="journal article" date="2013" name="Genome Announc.">
        <title>Draft genome sequence of the ascomycete Phaeoacremonium aleophilum strain UCR-PA7, a causal agent of the esca disease complex in grapevines.</title>
        <authorList>
            <person name="Blanco-Ulate B."/>
            <person name="Rolshausen P."/>
            <person name="Cantu D."/>
        </authorList>
    </citation>
    <scope>NUCLEOTIDE SEQUENCE [LARGE SCALE GENOMIC DNA]</scope>
    <source>
        <strain evidence="4">UCR-PA7</strain>
    </source>
</reference>
<dbReference type="InterPro" id="IPR018200">
    <property type="entry name" value="USP_CS"/>
</dbReference>
<dbReference type="PANTHER" id="PTHR24006">
    <property type="entry name" value="UBIQUITIN CARBOXYL-TERMINAL HYDROLASE"/>
    <property type="match status" value="1"/>
</dbReference>
<evidence type="ECO:0000259" key="2">
    <source>
        <dbReference type="PROSITE" id="PS50235"/>
    </source>
</evidence>
<dbReference type="InterPro" id="IPR028889">
    <property type="entry name" value="USP"/>
</dbReference>
<dbReference type="Proteomes" id="UP000014074">
    <property type="component" value="Unassembled WGS sequence"/>
</dbReference>
<feature type="compositionally biased region" description="Pro residues" evidence="1">
    <location>
        <begin position="80"/>
        <end position="92"/>
    </location>
</feature>
<dbReference type="AlphaFoldDB" id="R8BKF1"/>
<feature type="region of interest" description="Disordered" evidence="1">
    <location>
        <begin position="47"/>
        <end position="124"/>
    </location>
</feature>
<dbReference type="InterPro" id="IPR001394">
    <property type="entry name" value="Peptidase_C19_UCH"/>
</dbReference>
<dbReference type="InterPro" id="IPR050164">
    <property type="entry name" value="Peptidase_C19"/>
</dbReference>
<dbReference type="Gene3D" id="3.90.70.10">
    <property type="entry name" value="Cysteine proteinases"/>
    <property type="match status" value="1"/>
</dbReference>
<dbReference type="GeneID" id="19325218"/>
<sequence>MSSPNRRLGPRRATRPIQDPAEARRWTETLTSDPFVRTTEEFLRRFPPASAIQESMTSPVEEEPMTPRLPLGAAQHYDPIPAPPARPAPALPRPSYSGLSDADDRDQHVISKQTRINSGSKRTKNLVGLHNPGAWCYANSSIQAMFGSTGFAEELLSGEWTRTYQVPKKIDEKIMPPQLLTKIVANLFHWMQNGKFKAMQAKTLMDYIAHISSKDARGYPEIHDETNVRRDQPELIKQPDLNGRSVLEGAVEYWNQYIKSNASLITKYWRGLDATITSCKSCQYKTTRYEAFDLVPLAIQRRSTLEASLQAYTHTEDMADYKCDKCQKHGTSIREQRFARLPDLLCLQIRRFGSGDIKDHTEVEFPLRDVDMSPYFLRDNPGGVADHHFQGPFIYDAYAVVLHAGGLRSGHYWSYVRDEYASDPTQWHLFNDERVTPYNIRTPDDMRKLYKDGAGTAYIVFYQRRDVSR</sequence>
<dbReference type="Pfam" id="PF00443">
    <property type="entry name" value="UCH"/>
    <property type="match status" value="1"/>
</dbReference>
<dbReference type="RefSeq" id="XP_007915479.1">
    <property type="nucleotide sequence ID" value="XM_007917288.1"/>
</dbReference>
<name>R8BKF1_PHAM7</name>
<keyword evidence="3" id="KW-0378">Hydrolase</keyword>
<dbReference type="EMBL" id="KB933129">
    <property type="protein sequence ID" value="EON99818.1"/>
    <property type="molecule type" value="Genomic_DNA"/>
</dbReference>
<organism evidence="3 4">
    <name type="scientific">Phaeoacremonium minimum (strain UCR-PA7)</name>
    <name type="common">Esca disease fungus</name>
    <name type="synonym">Togninia minima</name>
    <dbReference type="NCBI Taxonomy" id="1286976"/>
    <lineage>
        <taxon>Eukaryota</taxon>
        <taxon>Fungi</taxon>
        <taxon>Dikarya</taxon>
        <taxon>Ascomycota</taxon>
        <taxon>Pezizomycotina</taxon>
        <taxon>Sordariomycetes</taxon>
        <taxon>Sordariomycetidae</taxon>
        <taxon>Togniniales</taxon>
        <taxon>Togniniaceae</taxon>
        <taxon>Phaeoacremonium</taxon>
    </lineage>
</organism>
<dbReference type="SUPFAM" id="SSF54001">
    <property type="entry name" value="Cysteine proteinases"/>
    <property type="match status" value="1"/>
</dbReference>
<dbReference type="PROSITE" id="PS00972">
    <property type="entry name" value="USP_1"/>
    <property type="match status" value="1"/>
</dbReference>
<evidence type="ECO:0000313" key="3">
    <source>
        <dbReference type="EMBL" id="EON99818.1"/>
    </source>
</evidence>
<protein>
    <submittedName>
        <fullName evidence="3">Putative ubiquitin carboxyl-terminal hydrolase 2 protein</fullName>
    </submittedName>
</protein>
<dbReference type="eggNOG" id="KOG1868">
    <property type="taxonomic scope" value="Eukaryota"/>
</dbReference>
<dbReference type="InterPro" id="IPR038765">
    <property type="entry name" value="Papain-like_cys_pep_sf"/>
</dbReference>
<feature type="compositionally biased region" description="Polar residues" evidence="1">
    <location>
        <begin position="110"/>
        <end position="120"/>
    </location>
</feature>
<dbReference type="OrthoDB" id="292964at2759"/>
<dbReference type="GO" id="GO:0016579">
    <property type="term" value="P:protein deubiquitination"/>
    <property type="evidence" value="ECO:0007669"/>
    <property type="project" value="InterPro"/>
</dbReference>